<dbReference type="EMBL" id="BTSY01000005">
    <property type="protein sequence ID" value="GMT30649.1"/>
    <property type="molecule type" value="Genomic_DNA"/>
</dbReference>
<sequence length="208" mass="21606">VLLVVALCSVTFIDALKVRLDHNVMCMKADGSRIQMNDVPIHIHFNGKIGYTRMAANGHISNDEINDSRISGEVILQYEFSCDPNIGKSDLCPGIKHLCAGATQGTKLFNIGYKESNFIGLHGGFCSVDGPNNMGCDVMAKANVPSGPVASGNNRPISIEQSSVSGGSSPPATGDTANQPPDGAVSAAHADAPVAALTLVAPLLMAAF</sequence>
<keyword evidence="2" id="KW-0732">Signal</keyword>
<feature type="signal peptide" evidence="2">
    <location>
        <begin position="1"/>
        <end position="15"/>
    </location>
</feature>
<feature type="chain" id="PRO_5043910469" evidence="2">
    <location>
        <begin position="16"/>
        <end position="208"/>
    </location>
</feature>
<proteinExistence type="predicted"/>
<organism evidence="3 4">
    <name type="scientific">Pristionchus fissidentatus</name>
    <dbReference type="NCBI Taxonomy" id="1538716"/>
    <lineage>
        <taxon>Eukaryota</taxon>
        <taxon>Metazoa</taxon>
        <taxon>Ecdysozoa</taxon>
        <taxon>Nematoda</taxon>
        <taxon>Chromadorea</taxon>
        <taxon>Rhabditida</taxon>
        <taxon>Rhabditina</taxon>
        <taxon>Diplogasteromorpha</taxon>
        <taxon>Diplogasteroidea</taxon>
        <taxon>Neodiplogasteridae</taxon>
        <taxon>Pristionchus</taxon>
    </lineage>
</organism>
<evidence type="ECO:0000256" key="2">
    <source>
        <dbReference type="SAM" id="SignalP"/>
    </source>
</evidence>
<keyword evidence="4" id="KW-1185">Reference proteome</keyword>
<reference evidence="3" key="1">
    <citation type="submission" date="2023-10" db="EMBL/GenBank/DDBJ databases">
        <title>Genome assembly of Pristionchus species.</title>
        <authorList>
            <person name="Yoshida K."/>
            <person name="Sommer R.J."/>
        </authorList>
    </citation>
    <scope>NUCLEOTIDE SEQUENCE</scope>
    <source>
        <strain evidence="3">RS5133</strain>
    </source>
</reference>
<dbReference type="Proteomes" id="UP001432322">
    <property type="component" value="Unassembled WGS sequence"/>
</dbReference>
<dbReference type="AlphaFoldDB" id="A0AAV5WF41"/>
<gene>
    <name evidence="3" type="ORF">PFISCL1PPCAC_21946</name>
</gene>
<evidence type="ECO:0000256" key="1">
    <source>
        <dbReference type="SAM" id="MobiDB-lite"/>
    </source>
</evidence>
<evidence type="ECO:0000313" key="3">
    <source>
        <dbReference type="EMBL" id="GMT30649.1"/>
    </source>
</evidence>
<protein>
    <submittedName>
        <fullName evidence="3">Uncharacterized protein</fullName>
    </submittedName>
</protein>
<feature type="region of interest" description="Disordered" evidence="1">
    <location>
        <begin position="147"/>
        <end position="186"/>
    </location>
</feature>
<feature type="non-terminal residue" evidence="3">
    <location>
        <position position="1"/>
    </location>
</feature>
<evidence type="ECO:0000313" key="4">
    <source>
        <dbReference type="Proteomes" id="UP001432322"/>
    </source>
</evidence>
<accession>A0AAV5WF41</accession>
<name>A0AAV5WF41_9BILA</name>
<comment type="caution">
    <text evidence="3">The sequence shown here is derived from an EMBL/GenBank/DDBJ whole genome shotgun (WGS) entry which is preliminary data.</text>
</comment>
<feature type="compositionally biased region" description="Low complexity" evidence="1">
    <location>
        <begin position="162"/>
        <end position="171"/>
    </location>
</feature>
<feature type="compositionally biased region" description="Polar residues" evidence="1">
    <location>
        <begin position="151"/>
        <end position="161"/>
    </location>
</feature>